<keyword evidence="3" id="KW-0540">Nuclease</keyword>
<proteinExistence type="predicted"/>
<gene>
    <name evidence="3" type="ORF">IAC57_03415</name>
</gene>
<evidence type="ECO:0000256" key="1">
    <source>
        <dbReference type="SAM" id="Coils"/>
    </source>
</evidence>
<reference evidence="3" key="2">
    <citation type="journal article" date="2021" name="PeerJ">
        <title>Extensive microbial diversity within the chicken gut microbiome revealed by metagenomics and culture.</title>
        <authorList>
            <person name="Gilroy R."/>
            <person name="Ravi A."/>
            <person name="Getino M."/>
            <person name="Pursley I."/>
            <person name="Horton D.L."/>
            <person name="Alikhan N.F."/>
            <person name="Baker D."/>
            <person name="Gharbi K."/>
            <person name="Hall N."/>
            <person name="Watson M."/>
            <person name="Adriaenssens E.M."/>
            <person name="Foster-Nyarko E."/>
            <person name="Jarju S."/>
            <person name="Secka A."/>
            <person name="Antonio M."/>
            <person name="Oren A."/>
            <person name="Chaudhuri R.R."/>
            <person name="La Ragione R."/>
            <person name="Hildebrand F."/>
            <person name="Pallen M.J."/>
        </authorList>
    </citation>
    <scope>NUCLEOTIDE SEQUENCE</scope>
    <source>
        <strain evidence="3">11687</strain>
    </source>
</reference>
<feature type="coiled-coil region" evidence="1">
    <location>
        <begin position="14"/>
        <end position="48"/>
    </location>
</feature>
<dbReference type="PANTHER" id="PTHR30015">
    <property type="entry name" value="MRR RESTRICTION SYSTEM PROTEIN"/>
    <property type="match status" value="1"/>
</dbReference>
<evidence type="ECO:0000313" key="4">
    <source>
        <dbReference type="Proteomes" id="UP000824081"/>
    </source>
</evidence>
<keyword evidence="3" id="KW-0255">Endonuclease</keyword>
<dbReference type="InterPro" id="IPR052906">
    <property type="entry name" value="Type_IV_Methyl-Rstrct_Enzyme"/>
</dbReference>
<dbReference type="Pfam" id="PF04471">
    <property type="entry name" value="Mrr_cat"/>
    <property type="match status" value="1"/>
</dbReference>
<organism evidence="3 4">
    <name type="scientific">Candidatus Scatosoma pullistercoris</name>
    <dbReference type="NCBI Taxonomy" id="2840934"/>
    <lineage>
        <taxon>Bacteria</taxon>
        <taxon>Bacillati</taxon>
        <taxon>Bacillota</taxon>
        <taxon>Clostridia</taxon>
        <taxon>Candidatus Scatosoma</taxon>
    </lineage>
</organism>
<keyword evidence="1" id="KW-0175">Coiled coil</keyword>
<sequence length="351" mass="40526">MIQSENDTEKERIKINQEQERIFKENELKEKKAKEAQYIEHLDKLQKSNIEQVDLMSGFEFEEFVGSILSNLGYKSCTTKKSGDFGVDIILEKDEKKIIVQTKRYSKKVSVGAIQEISTAQNFYGIYNAWVVTNNYFTESAIKLAESNHIKLVNRDELISLILKSKEASKKVSPAIVDEKCSQTNGNGSNPIKNINEVNDFSEKVLVSQNRVLSFFNNLDCKNIYNEALYVNNFPVYNKQNYISLHFFYIETAKYLHRLSGQVPEADNYALLVCEMDFKILKEISAIMTEPYACPTATIACIILERLKEYQKVIEYCDFFINMHANETSGNSFIFRKNKLQKRLIKNNPNP</sequence>
<feature type="domain" description="Restriction endonuclease type IV Mrr" evidence="2">
    <location>
        <begin position="55"/>
        <end position="162"/>
    </location>
</feature>
<dbReference type="InterPro" id="IPR007560">
    <property type="entry name" value="Restrct_endonuc_IV_Mrr"/>
</dbReference>
<dbReference type="InterPro" id="IPR011856">
    <property type="entry name" value="tRNA_endonuc-like_dom_sf"/>
</dbReference>
<name>A0A9D1MF55_9FIRM</name>
<comment type="caution">
    <text evidence="3">The sequence shown here is derived from an EMBL/GenBank/DDBJ whole genome shotgun (WGS) entry which is preliminary data.</text>
</comment>
<keyword evidence="3" id="KW-0378">Hydrolase</keyword>
<dbReference type="GO" id="GO:0015666">
    <property type="term" value="F:restriction endodeoxyribonuclease activity"/>
    <property type="evidence" value="ECO:0007669"/>
    <property type="project" value="TreeGrafter"/>
</dbReference>
<evidence type="ECO:0000313" key="3">
    <source>
        <dbReference type="EMBL" id="HIU59132.1"/>
    </source>
</evidence>
<dbReference type="AlphaFoldDB" id="A0A9D1MF55"/>
<reference evidence="3" key="1">
    <citation type="submission" date="2020-10" db="EMBL/GenBank/DDBJ databases">
        <authorList>
            <person name="Gilroy R."/>
        </authorList>
    </citation>
    <scope>NUCLEOTIDE SEQUENCE</scope>
    <source>
        <strain evidence="3">11687</strain>
    </source>
</reference>
<dbReference type="PANTHER" id="PTHR30015:SF6">
    <property type="entry name" value="SLL1429 PROTEIN"/>
    <property type="match status" value="1"/>
</dbReference>
<dbReference type="SUPFAM" id="SSF52980">
    <property type="entry name" value="Restriction endonuclease-like"/>
    <property type="match status" value="1"/>
</dbReference>
<dbReference type="Proteomes" id="UP000824081">
    <property type="component" value="Unassembled WGS sequence"/>
</dbReference>
<dbReference type="GO" id="GO:0009307">
    <property type="term" value="P:DNA restriction-modification system"/>
    <property type="evidence" value="ECO:0007669"/>
    <property type="project" value="InterPro"/>
</dbReference>
<dbReference type="InterPro" id="IPR011335">
    <property type="entry name" value="Restrct_endonuc-II-like"/>
</dbReference>
<evidence type="ECO:0000259" key="2">
    <source>
        <dbReference type="Pfam" id="PF04471"/>
    </source>
</evidence>
<dbReference type="EMBL" id="DVMZ01000090">
    <property type="protein sequence ID" value="HIU59132.1"/>
    <property type="molecule type" value="Genomic_DNA"/>
</dbReference>
<protein>
    <submittedName>
        <fullName evidence="3">Restriction endonuclease</fullName>
    </submittedName>
</protein>
<dbReference type="Gene3D" id="3.40.1350.10">
    <property type="match status" value="1"/>
</dbReference>
<dbReference type="GO" id="GO:0003677">
    <property type="term" value="F:DNA binding"/>
    <property type="evidence" value="ECO:0007669"/>
    <property type="project" value="InterPro"/>
</dbReference>
<accession>A0A9D1MF55</accession>